<proteinExistence type="predicted"/>
<organism evidence="1 2">
    <name type="scientific">Danio rerio</name>
    <name type="common">Zebrafish</name>
    <name type="synonym">Brachydanio rerio</name>
    <dbReference type="NCBI Taxonomy" id="7955"/>
    <lineage>
        <taxon>Eukaryota</taxon>
        <taxon>Metazoa</taxon>
        <taxon>Chordata</taxon>
        <taxon>Craniata</taxon>
        <taxon>Vertebrata</taxon>
        <taxon>Euteleostomi</taxon>
        <taxon>Actinopterygii</taxon>
        <taxon>Neopterygii</taxon>
        <taxon>Teleostei</taxon>
        <taxon>Ostariophysi</taxon>
        <taxon>Cypriniformes</taxon>
        <taxon>Danionidae</taxon>
        <taxon>Danioninae</taxon>
        <taxon>Danio</taxon>
    </lineage>
</organism>
<name>A0AC58IVH7_DANRE</name>
<sequence>MDERQDSSSDDPLYSPRMEADPLDSLNNACLLNDSDYLFEEPGLSHDFSSTCVPETPSPLIHRRKRHSQKDEDKTVATSSCSYGRKWERPDLIPGYLNTTPSSQRIMKRRKLENLNTTHSTVTPQTNGFVPASSLLPTNFTWLESPRPLASSASSKPSSSAGSATCALDQTADLTSLNELLETGRASMQKTINSREQRRKKTRTKASKSSSAHSTAPTIEDEALLLDSAKRMHGPASSPSFLIPDDVVIIEDDAADDVMVVRSVQMAEDEAYARSLQEQFDMEERIEQQQRQSSINNHHHNHVVDSYVGLGWIPPWASMISSSSFTHTPSELSELQQVIFGEQPHRQQGRRQTGRTRASRRRPAAHLQMDLFNDSQGNNYEALLAFEEQQGAVMAKNTLSKAEIERLPIKTYDPTHSAGKTDCQICFSEYKAGERLRMLPCLHDYHVKCIDRWLKENATCPICRADVSESGGFS</sequence>
<reference evidence="2" key="1">
    <citation type="submission" date="2025-08" db="UniProtKB">
        <authorList>
            <consortium name="RefSeq"/>
        </authorList>
    </citation>
    <scope>IDENTIFICATION</scope>
    <source>
        <strain evidence="2">Tuebingen</strain>
        <tissue evidence="2">Fibroblasts and whole tissue</tissue>
    </source>
</reference>
<evidence type="ECO:0000313" key="2">
    <source>
        <dbReference type="RefSeq" id="XP_073798234.1"/>
    </source>
</evidence>
<dbReference type="RefSeq" id="XP_073798234.1">
    <property type="nucleotide sequence ID" value="XM_073942133.1"/>
</dbReference>
<gene>
    <name evidence="2" type="primary">si:ch211-59o9.10</name>
    <name evidence="2" type="synonym">fb39e10</name>
    <name evidence="2" type="synonym">wu:fb39e10</name>
</gene>
<keyword evidence="1" id="KW-1185">Reference proteome</keyword>
<accession>A0AC58IVH7</accession>
<protein>
    <submittedName>
        <fullName evidence="2">Uncharacterized protein isoform X1</fullName>
    </submittedName>
</protein>
<dbReference type="Proteomes" id="UP000000437">
    <property type="component" value="Chromosome 25"/>
</dbReference>
<evidence type="ECO:0000313" key="1">
    <source>
        <dbReference type="Proteomes" id="UP000000437"/>
    </source>
</evidence>